<evidence type="ECO:0000313" key="3">
    <source>
        <dbReference type="Proteomes" id="UP000509626"/>
    </source>
</evidence>
<feature type="transmembrane region" description="Helical" evidence="1">
    <location>
        <begin position="1275"/>
        <end position="1299"/>
    </location>
</feature>
<dbReference type="Proteomes" id="UP000509626">
    <property type="component" value="Chromosome"/>
</dbReference>
<dbReference type="GeneID" id="56037738"/>
<reference evidence="2 3" key="1">
    <citation type="submission" date="2020-06" db="EMBL/GenBank/DDBJ databases">
        <title>NJ-3-1, isolated from saline soil.</title>
        <authorList>
            <person name="Cui H.L."/>
            <person name="Shi X."/>
        </authorList>
    </citation>
    <scope>NUCLEOTIDE SEQUENCE [LARGE SCALE GENOMIC DNA]</scope>
    <source>
        <strain evidence="2 3">NJ-3-1</strain>
    </source>
</reference>
<dbReference type="EMBL" id="CP058579">
    <property type="protein sequence ID" value="QLG61984.1"/>
    <property type="molecule type" value="Genomic_DNA"/>
</dbReference>
<organism evidence="2 3">
    <name type="scientific">Halorarum salinum</name>
    <dbReference type="NCBI Taxonomy" id="2743089"/>
    <lineage>
        <taxon>Archaea</taxon>
        <taxon>Methanobacteriati</taxon>
        <taxon>Methanobacteriota</taxon>
        <taxon>Stenosarchaea group</taxon>
        <taxon>Halobacteria</taxon>
        <taxon>Halobacteriales</taxon>
        <taxon>Haloferacaceae</taxon>
        <taxon>Halorarum</taxon>
    </lineage>
</organism>
<keyword evidence="3" id="KW-1185">Reference proteome</keyword>
<name>A0A7D5QH52_9EURY</name>
<dbReference type="RefSeq" id="WP_179268569.1">
    <property type="nucleotide sequence ID" value="NZ_CP058579.1"/>
</dbReference>
<keyword evidence="1" id="KW-0472">Membrane</keyword>
<protein>
    <submittedName>
        <fullName evidence="2">Uncharacterized protein</fullName>
    </submittedName>
</protein>
<evidence type="ECO:0000313" key="2">
    <source>
        <dbReference type="EMBL" id="QLG61984.1"/>
    </source>
</evidence>
<keyword evidence="1" id="KW-0812">Transmembrane</keyword>
<gene>
    <name evidence="2" type="ORF">HUG12_09725</name>
</gene>
<accession>A0A7D5QH52</accession>
<sequence length="1303" mass="142632">MGDGTRPVAVVLRQYRRLAVLAVFLLLLSGGAAGAELVVDGLTEEKITTTFYDTESSEIGHVNFQTEYLDLNLTYDEVFTHSSWSDDFSMVQFSKNTIERTDTNDTIRFRPTLRSDQNADYGDDGLNQVFSDNGEWFYDEETTVVTGELVGDEFNGTFSHTNGDLIVRVESHYEHLIIEYSVEYPNGTVAWNGTDIYSGNGTNRLPVAGTVEQVNTTHVRQELTYDNRFGSSDWKQLVVAHGRDTSIVNVDTDGLEQNTCSMNYSDVEPELDANQVDDRFHLDDPDAYQYSCFNVSYPADSQETVTVTFRQPEPVEEQGNTLGAIDSEYDYFSYLIGSVASFQVSSSAEWQDGTFTNTVDSSGTLQLELLPVTEDWEDGDYTNNPTWTEPETGGTATVQSSTVAVGNNALDIATNGGGEHILLHDRGTGVTVNDGDVYEVWMRVETNKRGYWWIGGNDLAAADNIGIHWQDDLDTLEVDTQDGTGGNLADSDIMDYSDVSANTWLRFEVELHPSNSEVLVRAYDTSDVLQGNTSVQTSGDDILRFIGLRNQDANTGSVFFGDLTHAYEHSATGSYTSKIYNASEKKIWNNVTMGGLTNPELANITVQTSNDNFSTILEQDTLTGLSAGTNTYDLSLTEGAQQVRFNYSFIAGSTPSVDNTTVQGHTTNLAPVLANTTFIDDRQTAVRRVNHSLDDRGEQDIQSFIGNGSLLQFTNTTLSVDITLPFDSFFSVTDSAGATSNTVDVNLSETDTGTWADDFAHTLDTQRTNRSVTIHNHAGDSIDYQYSFPTCVNQTSEEYTGSISASSSVTNTLVCQDDWLTNEAEVPHRLAQNRSATSTLATQHIVNQTALNVTNQQSVTFSEVNLSSHCSLTTTASIAGGQTQATTQCNNESVTADRINHTQFRFVPPPDPVTLGAPYPGHRHIQLTEEAGVSWTNINTTGGVAAPDQCTQANASTVNLSAGATTNVTVGFSCIPGSVSGTQLVIRDGFPSADYTTEEYTTDQLVVHSNATANTTIIWPILKDSLERWRDRTSTSVSAVVDHSSRNISVVENNTHVLVRIGPDHGNSSLHEGVYTASLSYYYDSSDGGGPARDEEHNQSAPGGITVDVLVVTGAPGADVDTSFTIDNTATTRRILTVAPANESLPGCAYIQLQQSEISTMYGDAGEYRVGAQDSVSPRVRATIPDKQVLGTVDTNEVYCEYNVSSQGRHLTTFIVTVRADPSWPDRINDVTQSYFFGLELFTEKTVCWPPGEEATRVLEEDFECPEKWQETIEWWPTPIAVLFGALFVISGVFSLRLLSRRL</sequence>
<evidence type="ECO:0000256" key="1">
    <source>
        <dbReference type="SAM" id="Phobius"/>
    </source>
</evidence>
<proteinExistence type="predicted"/>
<keyword evidence="1" id="KW-1133">Transmembrane helix</keyword>
<dbReference type="KEGG" id="halu:HUG12_09725"/>